<organism evidence="1">
    <name type="scientific">uncultured Caudovirales phage</name>
    <dbReference type="NCBI Taxonomy" id="2100421"/>
    <lineage>
        <taxon>Viruses</taxon>
        <taxon>Duplodnaviria</taxon>
        <taxon>Heunggongvirae</taxon>
        <taxon>Uroviricota</taxon>
        <taxon>Caudoviricetes</taxon>
        <taxon>Peduoviridae</taxon>
        <taxon>Maltschvirus</taxon>
        <taxon>Maltschvirus maltsch</taxon>
    </lineage>
</organism>
<accession>A0A6J5LZV9</accession>
<reference evidence="1" key="1">
    <citation type="submission" date="2020-04" db="EMBL/GenBank/DDBJ databases">
        <authorList>
            <person name="Chiriac C."/>
            <person name="Salcher M."/>
            <person name="Ghai R."/>
            <person name="Kavagutti S V."/>
        </authorList>
    </citation>
    <scope>NUCLEOTIDE SEQUENCE</scope>
</reference>
<evidence type="ECO:0000313" key="1">
    <source>
        <dbReference type="EMBL" id="CAB4139938.1"/>
    </source>
</evidence>
<gene>
    <name evidence="1" type="ORF">UFOVP356_32</name>
    <name evidence="2" type="ORF">UFOVP408_4</name>
    <name evidence="3" type="ORF">UFOVP676_12</name>
</gene>
<proteinExistence type="predicted"/>
<dbReference type="EMBL" id="LR796369">
    <property type="protein sequence ID" value="CAB4139938.1"/>
    <property type="molecule type" value="Genomic_DNA"/>
</dbReference>
<evidence type="ECO:0000313" key="2">
    <source>
        <dbReference type="EMBL" id="CAB4140178.1"/>
    </source>
</evidence>
<dbReference type="EMBL" id="LR796373">
    <property type="protein sequence ID" value="CAB4140178.1"/>
    <property type="molecule type" value="Genomic_DNA"/>
</dbReference>
<protein>
    <submittedName>
        <fullName evidence="1">Uncharacterized protein</fullName>
    </submittedName>
</protein>
<dbReference type="EMBL" id="LR796646">
    <property type="protein sequence ID" value="CAB4156881.1"/>
    <property type="molecule type" value="Genomic_DNA"/>
</dbReference>
<name>A0A6J5LZV9_9CAUD</name>
<sequence>MATFRCLQSGNTVTFTLPHDIASMEGHTGYVLLDDEGEAFPQEPEAMRDDVAFVPIIRKRGRPRKVI</sequence>
<evidence type="ECO:0000313" key="3">
    <source>
        <dbReference type="EMBL" id="CAB4156881.1"/>
    </source>
</evidence>